<dbReference type="InterPro" id="IPR028939">
    <property type="entry name" value="P5C_Rdtase_cat_N"/>
</dbReference>
<protein>
    <submittedName>
        <fullName evidence="3">DUF2520 domain-containing protein</fullName>
    </submittedName>
</protein>
<dbReference type="Pfam" id="PF10728">
    <property type="entry name" value="DUF2520"/>
    <property type="match status" value="1"/>
</dbReference>
<evidence type="ECO:0000259" key="1">
    <source>
        <dbReference type="Pfam" id="PF03807"/>
    </source>
</evidence>
<dbReference type="RefSeq" id="WP_136826956.1">
    <property type="nucleotide sequence ID" value="NZ_SWBP01000004.1"/>
</dbReference>
<accession>A0A4U1BXC3</accession>
<dbReference type="Gene3D" id="3.40.50.720">
    <property type="entry name" value="NAD(P)-binding Rossmann-like Domain"/>
    <property type="match status" value="1"/>
</dbReference>
<dbReference type="PANTHER" id="PTHR40459">
    <property type="entry name" value="CONSERVED HYPOTHETICAL ALANINE AND LEUCINE RICH PROTEIN"/>
    <property type="match status" value="1"/>
</dbReference>
<reference evidence="3 4" key="1">
    <citation type="submission" date="2019-04" db="EMBL/GenBank/DDBJ databases">
        <title>Pedobacter sp. AR-3-17 sp. nov., isolated from Arctic soil.</title>
        <authorList>
            <person name="Dahal R.H."/>
            <person name="Kim D.-U."/>
        </authorList>
    </citation>
    <scope>NUCLEOTIDE SEQUENCE [LARGE SCALE GENOMIC DNA]</scope>
    <source>
        <strain evidence="3 4">AR-3-17</strain>
    </source>
</reference>
<dbReference type="Proteomes" id="UP000308181">
    <property type="component" value="Unassembled WGS sequence"/>
</dbReference>
<dbReference type="SUPFAM" id="SSF51735">
    <property type="entry name" value="NAD(P)-binding Rossmann-fold domains"/>
    <property type="match status" value="1"/>
</dbReference>
<name>A0A4U1BXC3_9SPHI</name>
<dbReference type="InterPro" id="IPR008927">
    <property type="entry name" value="6-PGluconate_DH-like_C_sf"/>
</dbReference>
<gene>
    <name evidence="3" type="ORF">FA046_13045</name>
</gene>
<dbReference type="OrthoDB" id="9810755at2"/>
<dbReference type="InterPro" id="IPR037108">
    <property type="entry name" value="TM1727-like_C_sf"/>
</dbReference>
<evidence type="ECO:0000313" key="4">
    <source>
        <dbReference type="Proteomes" id="UP000308181"/>
    </source>
</evidence>
<dbReference type="InterPro" id="IPR036291">
    <property type="entry name" value="NAD(P)-bd_dom_sf"/>
</dbReference>
<comment type="caution">
    <text evidence="3">The sequence shown here is derived from an EMBL/GenBank/DDBJ whole genome shotgun (WGS) entry which is preliminary data.</text>
</comment>
<keyword evidence="4" id="KW-1185">Reference proteome</keyword>
<dbReference type="SUPFAM" id="SSF48179">
    <property type="entry name" value="6-phosphogluconate dehydrogenase C-terminal domain-like"/>
    <property type="match status" value="1"/>
</dbReference>
<feature type="domain" description="DUF2520" evidence="2">
    <location>
        <begin position="126"/>
        <end position="249"/>
    </location>
</feature>
<proteinExistence type="predicted"/>
<dbReference type="AlphaFoldDB" id="A0A4U1BXC3"/>
<evidence type="ECO:0000259" key="2">
    <source>
        <dbReference type="Pfam" id="PF10728"/>
    </source>
</evidence>
<organism evidence="3 4">
    <name type="scientific">Pedobacter cryophilus</name>
    <dbReference type="NCBI Taxonomy" id="2571271"/>
    <lineage>
        <taxon>Bacteria</taxon>
        <taxon>Pseudomonadati</taxon>
        <taxon>Bacteroidota</taxon>
        <taxon>Sphingobacteriia</taxon>
        <taxon>Sphingobacteriales</taxon>
        <taxon>Sphingobacteriaceae</taxon>
        <taxon>Pedobacter</taxon>
    </lineage>
</organism>
<dbReference type="PANTHER" id="PTHR40459:SF1">
    <property type="entry name" value="CONSERVED HYPOTHETICAL ALANINE AND LEUCINE RICH PROTEIN"/>
    <property type="match status" value="1"/>
</dbReference>
<dbReference type="Gene3D" id="1.10.1040.20">
    <property type="entry name" value="ProC-like, C-terminal domain"/>
    <property type="match status" value="1"/>
</dbReference>
<dbReference type="InterPro" id="IPR018931">
    <property type="entry name" value="DUF2520"/>
</dbReference>
<feature type="domain" description="Pyrroline-5-carboxylate reductase catalytic N-terminal" evidence="1">
    <location>
        <begin position="2"/>
        <end position="88"/>
    </location>
</feature>
<sequence>MKIAILGSGNVASHLSKALIKAGNPVMQVWSRHHENAVNLALEIGANSIPDIKDISESIEVVIIAVSDNAIENVASQIPVKENRLIIHTSGTTAIAILQKFGNQYGVIYPLQTFSKSADLDFSQVPLFIEGNTASSLDKISNIASQLSAKVQPADSQTRALLHVSAVFACNFTNHFYTIAQQILQEKNLSFDLLRPLIQETANKAMLNLPSTVQTGPAKRNDELTMNKHIDLLSSHPQWQVIYHLISQDIVKKYHPQQAEDK</sequence>
<dbReference type="Pfam" id="PF03807">
    <property type="entry name" value="F420_oxidored"/>
    <property type="match status" value="1"/>
</dbReference>
<dbReference type="EMBL" id="SWBP01000004">
    <property type="protein sequence ID" value="TKB96991.1"/>
    <property type="molecule type" value="Genomic_DNA"/>
</dbReference>
<evidence type="ECO:0000313" key="3">
    <source>
        <dbReference type="EMBL" id="TKB96991.1"/>
    </source>
</evidence>